<protein>
    <submittedName>
        <fullName evidence="4">General transcription factor 3C polypeptide 3</fullName>
    </submittedName>
</protein>
<feature type="repeat" description="TPR" evidence="1">
    <location>
        <begin position="459"/>
        <end position="492"/>
    </location>
</feature>
<dbReference type="InterPro" id="IPR019734">
    <property type="entry name" value="TPR_rpt"/>
</dbReference>
<gene>
    <name evidence="4" type="primary">LOC106181774</name>
</gene>
<dbReference type="InterPro" id="IPR011990">
    <property type="entry name" value="TPR-like_helical_dom_sf"/>
</dbReference>
<feature type="repeat" description="TPR" evidence="1">
    <location>
        <begin position="808"/>
        <end position="841"/>
    </location>
</feature>
<evidence type="ECO:0000313" key="3">
    <source>
        <dbReference type="Proteomes" id="UP000085678"/>
    </source>
</evidence>
<organism evidence="3 4">
    <name type="scientific">Lingula anatina</name>
    <name type="common">Brachiopod</name>
    <name type="synonym">Lingula unguis</name>
    <dbReference type="NCBI Taxonomy" id="7574"/>
    <lineage>
        <taxon>Eukaryota</taxon>
        <taxon>Metazoa</taxon>
        <taxon>Spiralia</taxon>
        <taxon>Lophotrochozoa</taxon>
        <taxon>Brachiopoda</taxon>
        <taxon>Linguliformea</taxon>
        <taxon>Lingulata</taxon>
        <taxon>Lingulida</taxon>
        <taxon>Linguloidea</taxon>
        <taxon>Lingulidae</taxon>
        <taxon>Lingula</taxon>
    </lineage>
</organism>
<dbReference type="PROSITE" id="PS50293">
    <property type="entry name" value="TPR_REGION"/>
    <property type="match status" value="1"/>
</dbReference>
<dbReference type="GeneID" id="106181774"/>
<feature type="region of interest" description="Disordered" evidence="2">
    <location>
        <begin position="103"/>
        <end position="143"/>
    </location>
</feature>
<sequence>MAQSNPGPMELFLAQANQEMTASPMDSENDDEDDEMDITFDDLLSPGQHPSSDLITKYLKGEMTFLQLQDAVRSKRRKEENVVSLETADQPLDIEKLTKMVQDMEQSQSGDSDAEPSAETSTTVGELPATPRKRRRRAKRTKLPKELQGLMGEANLKFARGETQEAIAMCNECIRQVPTAYEPYQTLGMLYEEMGDTEKSLQLSLIAAHLNPNDPEEWIKLAEMSLELNNEQQALHCYTKAVKYDKTNKDVMVDRCKLLEKMGDIKHALEGYHQIMNILPKENGEEYVQLAREVTKNYHEMGDVKSALETMSKTFQLHPSFITSEDVNVMVELHMAQKNYEQAFQVLIDNCGLKLELNIPDYEEPVNMHNVILKGLHPVSCRVPDVLPIDLRVKVGVLLIQLGFYTPVESVLRPLFEETPNDYGDLYLDVAEAYMDKTDNRLAKSILNKLVHSEKYNLPAVWLRYAECLSALGELQMAADAYKHVVEQAPSHYSARVSLSNIQQQLGKPEEALKALSQDDESFTEEEEDLLPQDVRLLLHKSMLLCSQGKMEECLKITKRLLFAYKLTPAIKKAMMHAQAQKGKFEAIKTTLGVEIENKIKTVPALQSGSGVTAEDLWDLYNKVYEGLAEKEMYPEMEDLSCMTLTCPALCNNINDTEKERYQELEWKCLIACVLNKNGELAYAFIKEIVLRDMSNTPAWNLFCQVISLTTDIRHNRFLLRMMMKYPENKALGMLNGHNSSVFGTYKSALGEYISVYRQEPDNALLNLVIGMTLINIASQKFTAKRHATVVQGVSFLNRYKELRGECQEVYYNLGRAMQQLGLFHASIFYYQKALDLDPAISGEDQELFDLRRETAYNLSLIYKSSGSPQMAQLLLQKYCVI</sequence>
<dbReference type="InterPro" id="IPR039340">
    <property type="entry name" value="Tfc4/TFIIIC-102/Sfc4"/>
</dbReference>
<dbReference type="InterPro" id="IPR006594">
    <property type="entry name" value="LisH"/>
</dbReference>
<dbReference type="Gene3D" id="1.25.40.10">
    <property type="entry name" value="Tetratricopeptide repeat domain"/>
    <property type="match status" value="3"/>
</dbReference>
<dbReference type="SMART" id="SM00028">
    <property type="entry name" value="TPR"/>
    <property type="match status" value="5"/>
</dbReference>
<feature type="repeat" description="TPR" evidence="1">
    <location>
        <begin position="181"/>
        <end position="214"/>
    </location>
</feature>
<evidence type="ECO:0000256" key="2">
    <source>
        <dbReference type="SAM" id="MobiDB-lite"/>
    </source>
</evidence>
<dbReference type="PANTHER" id="PTHR23082">
    <property type="entry name" value="TRANSCRIPTION INITIATION FACTOR IIIC TFIIIC , POLYPEPTIDE 3-RELATED"/>
    <property type="match status" value="1"/>
</dbReference>
<dbReference type="SUPFAM" id="SSF48452">
    <property type="entry name" value="TPR-like"/>
    <property type="match status" value="3"/>
</dbReference>
<dbReference type="RefSeq" id="XP_013421709.1">
    <property type="nucleotide sequence ID" value="XM_013566255.1"/>
</dbReference>
<dbReference type="PANTHER" id="PTHR23082:SF0">
    <property type="entry name" value="GENERAL TRANSCRIPTION FACTOR 3C POLYPEPTIDE 3"/>
    <property type="match status" value="1"/>
</dbReference>
<evidence type="ECO:0000256" key="1">
    <source>
        <dbReference type="PROSITE-ProRule" id="PRU00339"/>
    </source>
</evidence>
<dbReference type="KEGG" id="lak:106181774"/>
<feature type="compositionally biased region" description="Basic residues" evidence="2">
    <location>
        <begin position="131"/>
        <end position="142"/>
    </location>
</feature>
<dbReference type="PROSITE" id="PS50005">
    <property type="entry name" value="TPR"/>
    <property type="match status" value="4"/>
</dbReference>
<dbReference type="FunCoup" id="A0A1S3KGX3">
    <property type="interactions" value="1954"/>
</dbReference>
<dbReference type="OrthoDB" id="151490at2759"/>
<dbReference type="Pfam" id="PF13181">
    <property type="entry name" value="TPR_8"/>
    <property type="match status" value="1"/>
</dbReference>
<keyword evidence="3" id="KW-1185">Reference proteome</keyword>
<evidence type="ECO:0000313" key="4">
    <source>
        <dbReference type="RefSeq" id="XP_013421709.1"/>
    </source>
</evidence>
<dbReference type="GO" id="GO:0006383">
    <property type="term" value="P:transcription by RNA polymerase III"/>
    <property type="evidence" value="ECO:0007669"/>
    <property type="project" value="InterPro"/>
</dbReference>
<accession>A0A1S3KGX3</accession>
<dbReference type="InParanoid" id="A0A1S3KGX3"/>
<keyword evidence="1" id="KW-0802">TPR repeat</keyword>
<dbReference type="GO" id="GO:0000127">
    <property type="term" value="C:transcription factor TFIIIC complex"/>
    <property type="evidence" value="ECO:0007669"/>
    <property type="project" value="TreeGrafter"/>
</dbReference>
<proteinExistence type="predicted"/>
<dbReference type="PROSITE" id="PS50896">
    <property type="entry name" value="LISH"/>
    <property type="match status" value="1"/>
</dbReference>
<feature type="region of interest" description="Disordered" evidence="2">
    <location>
        <begin position="1"/>
        <end position="35"/>
    </location>
</feature>
<dbReference type="AlphaFoldDB" id="A0A1S3KGX3"/>
<feature type="repeat" description="TPR" evidence="1">
    <location>
        <begin position="215"/>
        <end position="248"/>
    </location>
</feature>
<reference evidence="4" key="1">
    <citation type="submission" date="2025-08" db="UniProtKB">
        <authorList>
            <consortium name="RefSeq"/>
        </authorList>
    </citation>
    <scope>IDENTIFICATION</scope>
    <source>
        <tissue evidence="4">Gonads</tissue>
    </source>
</reference>
<dbReference type="Proteomes" id="UP000085678">
    <property type="component" value="Unplaced"/>
</dbReference>
<dbReference type="STRING" id="7574.A0A1S3KGX3"/>
<name>A0A1S3KGX3_LINAN</name>